<gene>
    <name evidence="1" type="ORF">GGX14DRAFT_402541</name>
</gene>
<dbReference type="EMBL" id="JARJCW010000077">
    <property type="protein sequence ID" value="KAJ7197614.1"/>
    <property type="molecule type" value="Genomic_DNA"/>
</dbReference>
<proteinExistence type="predicted"/>
<comment type="caution">
    <text evidence="1">The sequence shown here is derived from an EMBL/GenBank/DDBJ whole genome shotgun (WGS) entry which is preliminary data.</text>
</comment>
<keyword evidence="2" id="KW-1185">Reference proteome</keyword>
<sequence>MASLMAANRQTQIRDVVFTSGEISNMKARLEVKIVSWSPPLIPARYPWLLGGRKKRDMVNSLPIFKPTARDVSMKMHGFHYPASAGRPVLIVIPVQANRGGRSPRLDIILNQAAYPKSMAIHHTIATVRRKNKNTTRWHIFFLNGRKLRDNKCIAALKRRPGAAKWSGDVVVMKEGKSQSFVGVNGGADRRLANYAVKGYLLRSTNLDTLLTGLKFRPTDPARAVTVVQGSLHRRVELGTWGVFEANIIDTESESTAKSMLEVRSTETTEASRSWGIELGHELGLKLYVKSGSYARLDIQLQFDAQLVPQLLDISWGPSWGSSCPKKVEMQRHFEEGFERVQVEEGAWLALIALRSQGVLSRRQTL</sequence>
<organism evidence="1 2">
    <name type="scientific">Mycena pura</name>
    <dbReference type="NCBI Taxonomy" id="153505"/>
    <lineage>
        <taxon>Eukaryota</taxon>
        <taxon>Fungi</taxon>
        <taxon>Dikarya</taxon>
        <taxon>Basidiomycota</taxon>
        <taxon>Agaricomycotina</taxon>
        <taxon>Agaricomycetes</taxon>
        <taxon>Agaricomycetidae</taxon>
        <taxon>Agaricales</taxon>
        <taxon>Marasmiineae</taxon>
        <taxon>Mycenaceae</taxon>
        <taxon>Mycena</taxon>
    </lineage>
</organism>
<accession>A0AAD6Y9E0</accession>
<evidence type="ECO:0000313" key="1">
    <source>
        <dbReference type="EMBL" id="KAJ7197614.1"/>
    </source>
</evidence>
<protein>
    <submittedName>
        <fullName evidence="1">Uncharacterized protein</fullName>
    </submittedName>
</protein>
<name>A0AAD6Y9E0_9AGAR</name>
<reference evidence="1" key="1">
    <citation type="submission" date="2023-03" db="EMBL/GenBank/DDBJ databases">
        <title>Massive genome expansion in bonnet fungi (Mycena s.s.) driven by repeated elements and novel gene families across ecological guilds.</title>
        <authorList>
            <consortium name="Lawrence Berkeley National Laboratory"/>
            <person name="Harder C.B."/>
            <person name="Miyauchi S."/>
            <person name="Viragh M."/>
            <person name="Kuo A."/>
            <person name="Thoen E."/>
            <person name="Andreopoulos B."/>
            <person name="Lu D."/>
            <person name="Skrede I."/>
            <person name="Drula E."/>
            <person name="Henrissat B."/>
            <person name="Morin E."/>
            <person name="Kohler A."/>
            <person name="Barry K."/>
            <person name="LaButti K."/>
            <person name="Morin E."/>
            <person name="Salamov A."/>
            <person name="Lipzen A."/>
            <person name="Mereny Z."/>
            <person name="Hegedus B."/>
            <person name="Baldrian P."/>
            <person name="Stursova M."/>
            <person name="Weitz H."/>
            <person name="Taylor A."/>
            <person name="Grigoriev I.V."/>
            <person name="Nagy L.G."/>
            <person name="Martin F."/>
            <person name="Kauserud H."/>
        </authorList>
    </citation>
    <scope>NUCLEOTIDE SEQUENCE</scope>
    <source>
        <strain evidence="1">9144</strain>
    </source>
</reference>
<dbReference type="Proteomes" id="UP001219525">
    <property type="component" value="Unassembled WGS sequence"/>
</dbReference>
<dbReference type="AlphaFoldDB" id="A0AAD6Y9E0"/>
<evidence type="ECO:0000313" key="2">
    <source>
        <dbReference type="Proteomes" id="UP001219525"/>
    </source>
</evidence>